<dbReference type="EMBL" id="QGKX02000095">
    <property type="protein sequence ID" value="KAF3573302.1"/>
    <property type="molecule type" value="Genomic_DNA"/>
</dbReference>
<sequence length="1030" mass="115897">MISRHTRSNAQGPLHQLTNEEIARLERQNRQPPRTTDTNMGDHGNMDDLTAAFALIQQQMQNQQQQMQQTIQNQQQAAQEQEAENAAREERGALIGDIDDLAAKVDQLLKGNQSQVFIMEEATPKKSASDKAFEAEQAGDDQQEVSYVNGQGWQLKNYHQNPNVRNNPQLFWPKQDKPVDPAQSNQGQYAGYQKNYQPRTYKESEQLPADQADERNTEPALETSSPGPEQPAEAVRPIPEAVPPREYIPKVPYPVPAFEAEQAGDDQQEVSYVNGQGWQLKNYHPNPNVRNNPQLFWPKQDKPVDPAQSNQVHFTSFYRVDLEYELTPLSHLRFEIDRTMARTKQSAKRTRATCSTPPPQAQQQTSVTYPWPREQEGEPIDLDSPLLLDFNCEGWDKGTAARYNALLRVDVLPTRFCHAEALADLGIDEDVFETLNAIGIASLCYTTHELYPDLVRQVLATATITYEDSDAPSYANCLFSFMADGEYCSLSLDKLNEIYENATKLKGVAVAKKFSPSNAFWDCIANGNFTPGKAYQSQIQNPAFRVIAKIISNLLFAKDLTSKVTNGELQTLYAGIEDEIHASGSDIPIQKCLMHGSKKKDRSGSLLTPLFKHLGIDLSKYSVNKEVQYLDIKYLIACHIMRDEETYSFFDKAAPDADMDDVEDITLEADPSYELGELADVTDDQAYRRWMVDSQRKNNSLMRRILHLVTGGCIGGSTQRQSPTERTPRPHRPGKEPMGTGPSIEETFVSHGMLKLHRPAPRWRLPNPRTEQALELHTHLTTAEKGEDKKKRGILNQSPRHLFRKADDISEFDWLLVADLAHCQLVNEFQGELSGGKVLLLHSSSRDRLSKDQAKLLRCVPSMDKGSLAVAVPFRQNSRDGNVVVLWRGKQRLLWIEVNDHDNMPITERTALMRSHLTPQVRLSSASCLKLTNEFTSSSFLFKEKFSDINTLLLRQASCQDKLARADMSFSEVLPCHQPKLRDQTFCIALLRVLTTTLAGDGALRDAALAGDSDLGHAMFLLTANSAFIC</sequence>
<dbReference type="Pfam" id="PF03078">
    <property type="entry name" value="ATHILA"/>
    <property type="match status" value="1"/>
</dbReference>
<feature type="region of interest" description="Disordered" evidence="1">
    <location>
        <begin position="201"/>
        <end position="234"/>
    </location>
</feature>
<feature type="region of interest" description="Disordered" evidence="1">
    <location>
        <begin position="66"/>
        <end position="88"/>
    </location>
</feature>
<feature type="region of interest" description="Disordered" evidence="1">
    <location>
        <begin position="345"/>
        <end position="368"/>
    </location>
</feature>
<feature type="region of interest" description="Disordered" evidence="1">
    <location>
        <begin position="122"/>
        <end position="144"/>
    </location>
</feature>
<feature type="region of interest" description="Disordered" evidence="1">
    <location>
        <begin position="157"/>
        <end position="188"/>
    </location>
</feature>
<evidence type="ECO:0000313" key="3">
    <source>
        <dbReference type="EMBL" id="KAF3573302.1"/>
    </source>
</evidence>
<organism evidence="3 4">
    <name type="scientific">Brassica cretica</name>
    <name type="common">Mustard</name>
    <dbReference type="NCBI Taxonomy" id="69181"/>
    <lineage>
        <taxon>Eukaryota</taxon>
        <taxon>Viridiplantae</taxon>
        <taxon>Streptophyta</taxon>
        <taxon>Embryophyta</taxon>
        <taxon>Tracheophyta</taxon>
        <taxon>Spermatophyta</taxon>
        <taxon>Magnoliopsida</taxon>
        <taxon>eudicotyledons</taxon>
        <taxon>Gunneridae</taxon>
        <taxon>Pentapetalae</taxon>
        <taxon>rosids</taxon>
        <taxon>malvids</taxon>
        <taxon>Brassicales</taxon>
        <taxon>Brassicaceae</taxon>
        <taxon>Brassiceae</taxon>
        <taxon>Brassica</taxon>
    </lineage>
</organism>
<dbReference type="AlphaFoldDB" id="A0A8S9RLU9"/>
<gene>
    <name evidence="3" type="ORF">F2Q69_00059959</name>
</gene>
<dbReference type="Proteomes" id="UP000712600">
    <property type="component" value="Unassembled WGS sequence"/>
</dbReference>
<comment type="caution">
    <text evidence="3">The sequence shown here is derived from an EMBL/GenBank/DDBJ whole genome shotgun (WGS) entry which is preliminary data.</text>
</comment>
<feature type="region of interest" description="Disordered" evidence="1">
    <location>
        <begin position="23"/>
        <end position="46"/>
    </location>
</feature>
<evidence type="ECO:0000256" key="1">
    <source>
        <dbReference type="SAM" id="MobiDB-lite"/>
    </source>
</evidence>
<dbReference type="InterPro" id="IPR004312">
    <property type="entry name" value="ATHILA_Orf1_C"/>
</dbReference>
<reference evidence="3" key="1">
    <citation type="submission" date="2019-12" db="EMBL/GenBank/DDBJ databases">
        <title>Genome sequencing and annotation of Brassica cretica.</title>
        <authorList>
            <person name="Studholme D.J."/>
            <person name="Sarris P."/>
        </authorList>
    </citation>
    <scope>NUCLEOTIDE SEQUENCE</scope>
    <source>
        <strain evidence="3">PFS-109/04</strain>
        <tissue evidence="3">Leaf</tissue>
    </source>
</reference>
<evidence type="ECO:0000313" key="4">
    <source>
        <dbReference type="Proteomes" id="UP000712600"/>
    </source>
</evidence>
<feature type="region of interest" description="Disordered" evidence="1">
    <location>
        <begin position="713"/>
        <end position="744"/>
    </location>
</feature>
<evidence type="ECO:0000259" key="2">
    <source>
        <dbReference type="Pfam" id="PF03078"/>
    </source>
</evidence>
<protein>
    <recommendedName>
        <fullName evidence="2">Arabidopsis retrotransposon Orf1 C-terminal domain-containing protein</fullName>
    </recommendedName>
</protein>
<name>A0A8S9RLU9_BRACR</name>
<proteinExistence type="predicted"/>
<feature type="compositionally biased region" description="Basic and acidic residues" evidence="1">
    <location>
        <begin position="122"/>
        <end position="134"/>
    </location>
</feature>
<feature type="compositionally biased region" description="Low complexity" evidence="1">
    <location>
        <begin position="66"/>
        <end position="80"/>
    </location>
</feature>
<feature type="compositionally biased region" description="Polar residues" evidence="1">
    <location>
        <begin position="30"/>
        <end position="39"/>
    </location>
</feature>
<accession>A0A8S9RLU9</accession>
<feature type="compositionally biased region" description="Polar residues" evidence="1">
    <location>
        <begin position="716"/>
        <end position="725"/>
    </location>
</feature>
<feature type="compositionally biased region" description="Polar residues" evidence="1">
    <location>
        <begin position="157"/>
        <end position="169"/>
    </location>
</feature>
<feature type="domain" description="Arabidopsis retrotransposon Orf1 C-terminal" evidence="2">
    <location>
        <begin position="402"/>
        <end position="576"/>
    </location>
</feature>